<accession>A0A939IQ48</accession>
<dbReference type="InterPro" id="IPR010836">
    <property type="entry name" value="SapC"/>
</dbReference>
<name>A0A939IQ48_9ALTE</name>
<evidence type="ECO:0000313" key="1">
    <source>
        <dbReference type="EMBL" id="MBN7824237.1"/>
    </source>
</evidence>
<keyword evidence="2" id="KW-1185">Reference proteome</keyword>
<organism evidence="1 2">
    <name type="scientific">Bowmanella dokdonensis</name>
    <dbReference type="NCBI Taxonomy" id="751969"/>
    <lineage>
        <taxon>Bacteria</taxon>
        <taxon>Pseudomonadati</taxon>
        <taxon>Pseudomonadota</taxon>
        <taxon>Gammaproteobacteria</taxon>
        <taxon>Alteromonadales</taxon>
        <taxon>Alteromonadaceae</taxon>
        <taxon>Bowmanella</taxon>
    </lineage>
</organism>
<comment type="caution">
    <text evidence="1">The sequence shown here is derived from an EMBL/GenBank/DDBJ whole genome shotgun (WGS) entry which is preliminary data.</text>
</comment>
<protein>
    <submittedName>
        <fullName evidence="1">SapC family protein</fullName>
    </submittedName>
</protein>
<dbReference type="EMBL" id="JAFKCV010000002">
    <property type="protein sequence ID" value="MBN7824237.1"/>
    <property type="molecule type" value="Genomic_DNA"/>
</dbReference>
<evidence type="ECO:0000313" key="2">
    <source>
        <dbReference type="Proteomes" id="UP000664654"/>
    </source>
</evidence>
<dbReference type="RefSeq" id="WP_206572362.1">
    <property type="nucleotide sequence ID" value="NZ_JAFKCV010000002.1"/>
</dbReference>
<dbReference type="AlphaFoldDB" id="A0A939IQ48"/>
<sequence>MSTHIVPLNNQVHSHLKVQNKALFKSFAEDHLIPVLLREFVGVAAEFPIIFVKSENTGQFHCVAMMGLKRGQNLYCQGDSFPAGYIPQALRNAPFSVTPKEEGSEELMICIDESHELVNAHEGEALFDEQGEQTEFLKARGESVVRYISDTQMTLKFMQMLLEKDLLVSRDMKISMKNGEEFVLNGIYVIDEQKVNSLSLEDLEVFRSRGLLSAIYAQLFSMQQIHRLTRKYIEVNGDNK</sequence>
<dbReference type="Proteomes" id="UP000664654">
    <property type="component" value="Unassembled WGS sequence"/>
</dbReference>
<proteinExistence type="predicted"/>
<dbReference type="Pfam" id="PF07277">
    <property type="entry name" value="SapC"/>
    <property type="match status" value="1"/>
</dbReference>
<gene>
    <name evidence="1" type="ORF">J0A66_03255</name>
</gene>
<reference evidence="1" key="1">
    <citation type="submission" date="2021-03" db="EMBL/GenBank/DDBJ databases">
        <title>novel species isolated from a fishpond in China.</title>
        <authorList>
            <person name="Lu H."/>
            <person name="Cai Z."/>
        </authorList>
    </citation>
    <scope>NUCLEOTIDE SEQUENCE</scope>
    <source>
        <strain evidence="1">JCM 30855</strain>
    </source>
</reference>